<evidence type="ECO:0000256" key="4">
    <source>
        <dbReference type="ARBA" id="ARBA00022692"/>
    </source>
</evidence>
<feature type="domain" description="ABC transporter" evidence="12">
    <location>
        <begin position="1584"/>
        <end position="1814"/>
    </location>
</feature>
<keyword evidence="9 11" id="KW-0472">Membrane</keyword>
<evidence type="ECO:0000256" key="2">
    <source>
        <dbReference type="ARBA" id="ARBA00008869"/>
    </source>
</evidence>
<feature type="transmembrane region" description="Helical" evidence="11">
    <location>
        <begin position="353"/>
        <end position="377"/>
    </location>
</feature>
<dbReference type="SMART" id="SM00382">
    <property type="entry name" value="AAA"/>
    <property type="match status" value="2"/>
</dbReference>
<keyword evidence="7" id="KW-0067">ATP-binding</keyword>
<feature type="transmembrane region" description="Helical" evidence="11">
    <location>
        <begin position="397"/>
        <end position="417"/>
    </location>
</feature>
<dbReference type="InterPro" id="IPR003439">
    <property type="entry name" value="ABC_transporter-like_ATP-bd"/>
</dbReference>
<comment type="subcellular location">
    <subcellularLocation>
        <location evidence="1">Membrane</location>
        <topology evidence="1">Multi-pass membrane protein</topology>
    </subcellularLocation>
</comment>
<feature type="transmembrane region" description="Helical" evidence="11">
    <location>
        <begin position="1081"/>
        <end position="1101"/>
    </location>
</feature>
<dbReference type="SUPFAM" id="SSF52540">
    <property type="entry name" value="P-loop containing nucleoside triphosphate hydrolases"/>
    <property type="match status" value="2"/>
</dbReference>
<dbReference type="Gene3D" id="3.40.50.300">
    <property type="entry name" value="P-loop containing nucleotide triphosphate hydrolases"/>
    <property type="match status" value="2"/>
</dbReference>
<dbReference type="GO" id="GO:0005319">
    <property type="term" value="F:lipid transporter activity"/>
    <property type="evidence" value="ECO:0007669"/>
    <property type="project" value="TreeGrafter"/>
</dbReference>
<comment type="similarity">
    <text evidence="2">Belongs to the ABC transporter superfamily. ABCA family.</text>
</comment>
<feature type="transmembrane region" description="Helical" evidence="11">
    <location>
        <begin position="1457"/>
        <end position="1482"/>
    </location>
</feature>
<accession>A0A1X0NZH7</accession>
<evidence type="ECO:0000256" key="3">
    <source>
        <dbReference type="ARBA" id="ARBA00022448"/>
    </source>
</evidence>
<evidence type="ECO:0000256" key="1">
    <source>
        <dbReference type="ARBA" id="ARBA00004141"/>
    </source>
</evidence>
<dbReference type="RefSeq" id="XP_028884182.1">
    <property type="nucleotide sequence ID" value="XM_029024405.1"/>
</dbReference>
<evidence type="ECO:0000256" key="7">
    <source>
        <dbReference type="ARBA" id="ARBA00022840"/>
    </source>
</evidence>
<dbReference type="InterPro" id="IPR026082">
    <property type="entry name" value="ABCA"/>
</dbReference>
<feature type="compositionally biased region" description="Basic and acidic residues" evidence="10">
    <location>
        <begin position="1572"/>
        <end position="1582"/>
    </location>
</feature>
<feature type="region of interest" description="Disordered" evidence="10">
    <location>
        <begin position="974"/>
        <end position="998"/>
    </location>
</feature>
<gene>
    <name evidence="13" type="ORF">TM35_000091660</name>
</gene>
<dbReference type="PANTHER" id="PTHR19229:SF36">
    <property type="entry name" value="ATP-BINDING CASSETTE SUB-FAMILY A MEMBER 2"/>
    <property type="match status" value="1"/>
</dbReference>
<dbReference type="PROSITE" id="PS50893">
    <property type="entry name" value="ABC_TRANSPORTER_2"/>
    <property type="match status" value="2"/>
</dbReference>
<evidence type="ECO:0000256" key="11">
    <source>
        <dbReference type="SAM" id="Phobius"/>
    </source>
</evidence>
<feature type="transmembrane region" description="Helical" evidence="11">
    <location>
        <begin position="423"/>
        <end position="441"/>
    </location>
</feature>
<dbReference type="FunFam" id="3.40.50.300:FF:001253">
    <property type="entry name" value="ATP-binding cassette protein subfamily A, member 10"/>
    <property type="match status" value="2"/>
</dbReference>
<keyword evidence="6" id="KW-0547">Nucleotide-binding</keyword>
<dbReference type="VEuPathDB" id="TriTrypDB:TM35_000091660"/>
<dbReference type="GO" id="GO:0005524">
    <property type="term" value="F:ATP binding"/>
    <property type="evidence" value="ECO:0007669"/>
    <property type="project" value="UniProtKB-KW"/>
</dbReference>
<evidence type="ECO:0000256" key="10">
    <source>
        <dbReference type="SAM" id="MobiDB-lite"/>
    </source>
</evidence>
<dbReference type="InterPro" id="IPR017871">
    <property type="entry name" value="ABC_transporter-like_CS"/>
</dbReference>
<evidence type="ECO:0000313" key="14">
    <source>
        <dbReference type="Proteomes" id="UP000192257"/>
    </source>
</evidence>
<feature type="transmembrane region" description="Helical" evidence="11">
    <location>
        <begin position="1343"/>
        <end position="1367"/>
    </location>
</feature>
<dbReference type="PROSITE" id="PS00211">
    <property type="entry name" value="ABC_TRANSPORTER_1"/>
    <property type="match status" value="2"/>
</dbReference>
<dbReference type="OrthoDB" id="10255969at2759"/>
<dbReference type="InterPro" id="IPR027417">
    <property type="entry name" value="P-loop_NTPase"/>
</dbReference>
<name>A0A1X0NZH7_9TRYP</name>
<dbReference type="InterPro" id="IPR003593">
    <property type="entry name" value="AAA+_ATPase"/>
</dbReference>
<dbReference type="GO" id="GO:0140359">
    <property type="term" value="F:ABC-type transporter activity"/>
    <property type="evidence" value="ECO:0007669"/>
    <property type="project" value="InterPro"/>
</dbReference>
<feature type="transmembrane region" description="Helical" evidence="11">
    <location>
        <begin position="1304"/>
        <end position="1331"/>
    </location>
</feature>
<dbReference type="GO" id="GO:0016020">
    <property type="term" value="C:membrane"/>
    <property type="evidence" value="ECO:0007669"/>
    <property type="project" value="UniProtKB-SubCell"/>
</dbReference>
<feature type="transmembrane region" description="Helical" evidence="11">
    <location>
        <begin position="1373"/>
        <end position="1391"/>
    </location>
</feature>
<reference evidence="13 14" key="1">
    <citation type="submission" date="2017-03" db="EMBL/GenBank/DDBJ databases">
        <title>An alternative strategy for trypanosome survival in the mammalian bloodstream revealed through genome and transcriptome analysis of the ubiquitous bovine parasite Trypanosoma (Megatrypanum) theileri.</title>
        <authorList>
            <person name="Kelly S."/>
            <person name="Ivens A."/>
            <person name="Mott A."/>
            <person name="O'Neill E."/>
            <person name="Emms D."/>
            <person name="Macleod O."/>
            <person name="Voorheis P."/>
            <person name="Matthews J."/>
            <person name="Matthews K."/>
            <person name="Carrington M."/>
        </authorList>
    </citation>
    <scope>NUCLEOTIDE SEQUENCE [LARGE SCALE GENOMIC DNA]</scope>
    <source>
        <strain evidence="13">Edinburgh</strain>
    </source>
</reference>
<dbReference type="PANTHER" id="PTHR19229">
    <property type="entry name" value="ATP-BINDING CASSETTE TRANSPORTER SUBFAMILY A ABCA"/>
    <property type="match status" value="1"/>
</dbReference>
<proteinExistence type="inferred from homology"/>
<feature type="transmembrane region" description="Helical" evidence="11">
    <location>
        <begin position="1411"/>
        <end position="1437"/>
    </location>
</feature>
<feature type="region of interest" description="Disordered" evidence="10">
    <location>
        <begin position="1569"/>
        <end position="1592"/>
    </location>
</feature>
<feature type="transmembrane region" description="Helical" evidence="11">
    <location>
        <begin position="527"/>
        <end position="550"/>
    </location>
</feature>
<dbReference type="GeneID" id="39984185"/>
<protein>
    <submittedName>
        <fullName evidence="13">ABC transporter</fullName>
    </submittedName>
</protein>
<keyword evidence="8 11" id="KW-1133">Transmembrane helix</keyword>
<evidence type="ECO:0000313" key="13">
    <source>
        <dbReference type="EMBL" id="ORC90116.1"/>
    </source>
</evidence>
<keyword evidence="4 11" id="KW-0812">Transmembrane</keyword>
<dbReference type="InterPro" id="IPR013525">
    <property type="entry name" value="ABC2_TM"/>
</dbReference>
<dbReference type="CDD" id="cd03263">
    <property type="entry name" value="ABC_subfamily_A"/>
    <property type="match status" value="2"/>
</dbReference>
<keyword evidence="14" id="KW-1185">Reference proteome</keyword>
<keyword evidence="5" id="KW-0677">Repeat</keyword>
<evidence type="ECO:0000256" key="6">
    <source>
        <dbReference type="ARBA" id="ARBA00022741"/>
    </source>
</evidence>
<dbReference type="EMBL" id="NBCO01000009">
    <property type="protein sequence ID" value="ORC90116.1"/>
    <property type="molecule type" value="Genomic_DNA"/>
</dbReference>
<dbReference type="Pfam" id="PF00005">
    <property type="entry name" value="ABC_tran"/>
    <property type="match status" value="2"/>
</dbReference>
<keyword evidence="3" id="KW-0813">Transport</keyword>
<sequence length="1907" mass="211463">MISSWWIQYRTFLWKIALQRLRSPGTTLAELLLPCLFTLLLALGFWQSTTTKVPTTDYSVKPPTNLSSLLPAFFCQNFSHPQRFGSSLPIGPCMPPNPNTVCFPFVRDGALCVRDRELMAKVMYGVYYAKGSVVVPTFDAYLALSAFATYEARRANPTFMSRTGQASLSHYGHLLLVGNGNHTAVATEFADYCSKMSTLCGEVVYKDKIFSSMQEAENFARENDGDVWAIAELPTPSTGVNKEGNIFTISMNYTATPWTFESRMSSFTKGLGGNEYMLYVTSGFLTLQNTIQLFYAQRRVNSTVATTTTTATTPSNASSVNPAEVFNYVNAYGPTLVPMPTPAYQDNDFYSSWAYFMPLVAMLAALFPVAKLVSWIVEEKSHRIRESMQIMGLRWSCMAFGWFTSAFFTDIVASILATLVLRFSFFSYVNYGVLFILYFSFMQQNSALSLFLSSFFTNPRVAGAVAALTIFVCCMPHYATPNGMSLVRLYSMCFLPCVAYAEAFRQLTTYASFGYSYSWANTREGDYSVSIAIGLMWASTALFLILWMYLDQVLPSSIGRRRHPLFFIQPLIKRLCCCRRRKEDVVSGEVEVNSSSETPVRGSPQQRAQLLDTSDERFPALFRNLRKVYETGGFIGFMYTFITGLRRDGDTCVAVNDVSFALERGRVNILLGPNGSGKSTLMGMATGMIKPTSGDVFICGHNALYELGKCHQEIGFCPQNDIVWNKLTVEQHLAFYARLKNGKTWNVQERVDKVITTLQLEEKRHTYAEDLSGGQRRRLCVGVSLIGNPKVLFLDEPTAGMDVRGRKAVYDALQVDRESRAVMISTHLLDEADRVGDRILLMQNGELCGAGSSLFLKSKMGVGYIVTCVVDTCESEMEENLYISRLTEFVRTKAYPGHYEGNPNELQTIPPGCKLLGIERRGREISFRFSLSLLSSAGSVIIRALEEEREMLHLHSIGLSLTTLQEVLDSIMDEGKEERKSKKSGAMQTSSKCPGAEQGISIQMDGNNIREPFLGTPIAGADGVCMENENDDNNDGNFGIELSEVDNDQHYSRQHSSSFFSHFAALFMKRVHYGKRDVRLLIFQVLLPVLFLGLALLIDLINPPKQPGIILDASLYPNYNKQPYSMIPWTTSSELPDVFGVETSDMSKAFGSYYTPVKVPCTVSNCSSPLSRSMMPDLMSHAATRNVAIALTSQLPNRNLTVPTSLLMHNVSSPHAAGQSLNVLYNVVNHQLFGEGVMMTAQNQPMAMGPTEEKMVGALRRVICGIFILLPFTFIPSNTVSFTVRENQSGSRHLQWLAGANVFAFWLSSMLFDFCCFLLTEALAMVIFVIFKRTEFIGNAQTVYATLALFSTFGLSSIPFSYVISFFFSSPFVAQNVVLIANFVLGFLWVMGEQIIGGVPSLENFMLYTTYILRVIPSVSFGEGMFILSGVELANLFVPDRERPNLFNLLTFENGKFKGGIGTGLIYMGGTFVVSLLVLVLLEYARVQRFRWFFSRIFCCCSRESQTTSLDDVETNDENNTNVEAMQLESVRRETAEVCQYASGRPGDAITLRRVSKRYGNGTFFTTTASADGDHHHNHNDNDNNDNDNNCAGGSRRRVTALSDVTLGVHRGEIMALLGLNGAGKSTAVGILAGTVVPTSGEAFINHHSVMRSASRRFVGYCPQRDALLDNLSPREHLTLYAALRGASPAYIRREIPRLLLALGLADKENRPAYALSGGNKRRLALALALVGGTTSVLLDEPTAGMDAVARRQMCAVVRRLTKNKSVILTTHLLDESEALADRVAFMSRGKLRCVGTPQELKTCFTDDAVYTVQVVFAAVDNAQEMDSNILSERLCKYFQTFDAAMGEAECTVESVVSRTVTLQVRRSLSSICSITTAIREGALEGLPPVVQISATQPTLEDILLRD</sequence>
<evidence type="ECO:0000256" key="8">
    <source>
        <dbReference type="ARBA" id="ARBA00022989"/>
    </source>
</evidence>
<dbReference type="GO" id="GO:0016887">
    <property type="term" value="F:ATP hydrolysis activity"/>
    <property type="evidence" value="ECO:0007669"/>
    <property type="project" value="InterPro"/>
</dbReference>
<evidence type="ECO:0000256" key="5">
    <source>
        <dbReference type="ARBA" id="ARBA00022737"/>
    </source>
</evidence>
<dbReference type="Pfam" id="PF12698">
    <property type="entry name" value="ABC2_membrane_3"/>
    <property type="match status" value="2"/>
</dbReference>
<feature type="domain" description="ABC transporter" evidence="12">
    <location>
        <begin position="640"/>
        <end position="869"/>
    </location>
</feature>
<feature type="transmembrane region" description="Helical" evidence="11">
    <location>
        <begin position="1262"/>
        <end position="1284"/>
    </location>
</feature>
<dbReference type="Proteomes" id="UP000192257">
    <property type="component" value="Unassembled WGS sequence"/>
</dbReference>
<evidence type="ECO:0000256" key="9">
    <source>
        <dbReference type="ARBA" id="ARBA00023136"/>
    </source>
</evidence>
<organism evidence="13 14">
    <name type="scientific">Trypanosoma theileri</name>
    <dbReference type="NCBI Taxonomy" id="67003"/>
    <lineage>
        <taxon>Eukaryota</taxon>
        <taxon>Discoba</taxon>
        <taxon>Euglenozoa</taxon>
        <taxon>Kinetoplastea</taxon>
        <taxon>Metakinetoplastina</taxon>
        <taxon>Trypanosomatida</taxon>
        <taxon>Trypanosomatidae</taxon>
        <taxon>Trypanosoma</taxon>
    </lineage>
</organism>
<comment type="caution">
    <text evidence="13">The sequence shown here is derived from an EMBL/GenBank/DDBJ whole genome shotgun (WGS) entry which is preliminary data.</text>
</comment>
<evidence type="ECO:0000259" key="12">
    <source>
        <dbReference type="PROSITE" id="PS50893"/>
    </source>
</evidence>